<feature type="region of interest" description="Disordered" evidence="2">
    <location>
        <begin position="283"/>
        <end position="302"/>
    </location>
</feature>
<sequence length="302" mass="34091">MRISKVLNSSVVLVQDDNGEESILLGKGIGYGRRPGQTIDRQPSDRVFIPLSNPDAQPMIELFSSIPPVYLELTQDIVADAEASLGVRLSPHIYLMLTDHLHFAVERQQLGITVTNRVLWELKHFYKREYDVGLRGLQRACQLLNVFLPEEEAGNIAFHIVNARMDVGAGGDAMQAARLIGELTNIVTYRMHTHLDTESIHFTRFISHLQFFADRFFTGKLMDSDDDFLFRQMQQGYPAATDCAERIRTYLLRKYNIFLPNEETAYLALHIARLAKDARLAKEGVRDAPEDGAPADPPHPSA</sequence>
<dbReference type="SMART" id="SM01061">
    <property type="entry name" value="CAT_RBD"/>
    <property type="match status" value="1"/>
</dbReference>
<dbReference type="SUPFAM" id="SSF63520">
    <property type="entry name" value="PTS-regulatory domain, PRD"/>
    <property type="match status" value="2"/>
</dbReference>
<dbReference type="EMBL" id="DWXX01000010">
    <property type="protein sequence ID" value="HJB58151.1"/>
    <property type="molecule type" value="Genomic_DNA"/>
</dbReference>
<dbReference type="Pfam" id="PF00874">
    <property type="entry name" value="PRD"/>
    <property type="match status" value="2"/>
</dbReference>
<dbReference type="Gene3D" id="2.30.24.10">
    <property type="entry name" value="CAT RNA-binding domain"/>
    <property type="match status" value="1"/>
</dbReference>
<evidence type="ECO:0000313" key="5">
    <source>
        <dbReference type="Proteomes" id="UP000824211"/>
    </source>
</evidence>
<dbReference type="GO" id="GO:0006355">
    <property type="term" value="P:regulation of DNA-templated transcription"/>
    <property type="evidence" value="ECO:0007669"/>
    <property type="project" value="InterPro"/>
</dbReference>
<dbReference type="PROSITE" id="PS51372">
    <property type="entry name" value="PRD_2"/>
    <property type="match status" value="2"/>
</dbReference>
<dbReference type="InterPro" id="IPR011608">
    <property type="entry name" value="PRD"/>
</dbReference>
<gene>
    <name evidence="4" type="ORF">H9771_00585</name>
</gene>
<dbReference type="Proteomes" id="UP000824211">
    <property type="component" value="Unassembled WGS sequence"/>
</dbReference>
<evidence type="ECO:0000256" key="1">
    <source>
        <dbReference type="ARBA" id="ARBA00022737"/>
    </source>
</evidence>
<dbReference type="InterPro" id="IPR004341">
    <property type="entry name" value="CAT_RNA-bd_dom"/>
</dbReference>
<dbReference type="GO" id="GO:0003723">
    <property type="term" value="F:RNA binding"/>
    <property type="evidence" value="ECO:0007669"/>
    <property type="project" value="InterPro"/>
</dbReference>
<dbReference type="InterPro" id="IPR036650">
    <property type="entry name" value="CAT_RNA-bd_dom_sf"/>
</dbReference>
<dbReference type="AlphaFoldDB" id="A0A9D2MDQ1"/>
<keyword evidence="1" id="KW-0677">Repeat</keyword>
<organism evidence="4 5">
    <name type="scientific">Candidatus Faecalibacterium faecipullorum</name>
    <dbReference type="NCBI Taxonomy" id="2838578"/>
    <lineage>
        <taxon>Bacteria</taxon>
        <taxon>Bacillati</taxon>
        <taxon>Bacillota</taxon>
        <taxon>Clostridia</taxon>
        <taxon>Eubacteriales</taxon>
        <taxon>Oscillospiraceae</taxon>
        <taxon>Faecalibacterium</taxon>
    </lineage>
</organism>
<evidence type="ECO:0000256" key="2">
    <source>
        <dbReference type="SAM" id="MobiDB-lite"/>
    </source>
</evidence>
<dbReference type="Pfam" id="PF03123">
    <property type="entry name" value="CAT_RBD"/>
    <property type="match status" value="1"/>
</dbReference>
<reference evidence="4" key="2">
    <citation type="submission" date="2021-04" db="EMBL/GenBank/DDBJ databases">
        <authorList>
            <person name="Gilroy R."/>
        </authorList>
    </citation>
    <scope>NUCLEOTIDE SEQUENCE</scope>
    <source>
        <strain evidence="4">ChiHjej9B8-13557</strain>
    </source>
</reference>
<dbReference type="InterPro" id="IPR050661">
    <property type="entry name" value="BglG_antiterminators"/>
</dbReference>
<dbReference type="PANTHER" id="PTHR30185">
    <property type="entry name" value="CRYPTIC BETA-GLUCOSIDE BGL OPERON ANTITERMINATOR"/>
    <property type="match status" value="1"/>
</dbReference>
<feature type="domain" description="PRD" evidence="3">
    <location>
        <begin position="65"/>
        <end position="170"/>
    </location>
</feature>
<dbReference type="PANTHER" id="PTHR30185:SF15">
    <property type="entry name" value="CRYPTIC BETA-GLUCOSIDE BGL OPERON ANTITERMINATOR"/>
    <property type="match status" value="1"/>
</dbReference>
<comment type="caution">
    <text evidence="4">The sequence shown here is derived from an EMBL/GenBank/DDBJ whole genome shotgun (WGS) entry which is preliminary data.</text>
</comment>
<proteinExistence type="predicted"/>
<accession>A0A9D2MDQ1</accession>
<feature type="domain" description="PRD" evidence="3">
    <location>
        <begin position="171"/>
        <end position="281"/>
    </location>
</feature>
<protein>
    <submittedName>
        <fullName evidence="4">PRD domain-containing protein</fullName>
    </submittedName>
</protein>
<name>A0A9D2MDQ1_9FIRM</name>
<dbReference type="SUPFAM" id="SSF50151">
    <property type="entry name" value="SacY-like RNA-binding domain"/>
    <property type="match status" value="1"/>
</dbReference>
<reference evidence="4" key="1">
    <citation type="journal article" date="2021" name="PeerJ">
        <title>Extensive microbial diversity within the chicken gut microbiome revealed by metagenomics and culture.</title>
        <authorList>
            <person name="Gilroy R."/>
            <person name="Ravi A."/>
            <person name="Getino M."/>
            <person name="Pursley I."/>
            <person name="Horton D.L."/>
            <person name="Alikhan N.F."/>
            <person name="Baker D."/>
            <person name="Gharbi K."/>
            <person name="Hall N."/>
            <person name="Watson M."/>
            <person name="Adriaenssens E.M."/>
            <person name="Foster-Nyarko E."/>
            <person name="Jarju S."/>
            <person name="Secka A."/>
            <person name="Antonio M."/>
            <person name="Oren A."/>
            <person name="Chaudhuri R.R."/>
            <person name="La Ragione R."/>
            <person name="Hildebrand F."/>
            <person name="Pallen M.J."/>
        </authorList>
    </citation>
    <scope>NUCLEOTIDE SEQUENCE</scope>
    <source>
        <strain evidence="4">ChiHjej9B8-13557</strain>
    </source>
</reference>
<dbReference type="InterPro" id="IPR036634">
    <property type="entry name" value="PRD_sf"/>
</dbReference>
<dbReference type="Gene3D" id="1.10.1790.10">
    <property type="entry name" value="PRD domain"/>
    <property type="match status" value="2"/>
</dbReference>
<evidence type="ECO:0000259" key="3">
    <source>
        <dbReference type="PROSITE" id="PS51372"/>
    </source>
</evidence>
<evidence type="ECO:0000313" key="4">
    <source>
        <dbReference type="EMBL" id="HJB58151.1"/>
    </source>
</evidence>